<evidence type="ECO:0000256" key="6">
    <source>
        <dbReference type="ARBA" id="ARBA00022776"/>
    </source>
</evidence>
<reference evidence="11" key="1">
    <citation type="submission" date="2021-12" db="EMBL/GenBank/DDBJ databases">
        <authorList>
            <person name="Beltramo D.M."/>
            <person name="Soria N.W."/>
        </authorList>
    </citation>
    <scope>NUCLEOTIDE SEQUENCE</scope>
</reference>
<dbReference type="GO" id="GO:0005680">
    <property type="term" value="C:anaphase-promoting complex"/>
    <property type="evidence" value="ECO:0007669"/>
    <property type="project" value="TreeGrafter"/>
</dbReference>
<feature type="repeat" description="WD" evidence="8">
    <location>
        <begin position="594"/>
        <end position="635"/>
    </location>
</feature>
<dbReference type="PANTHER" id="PTHR19918">
    <property type="entry name" value="CELL DIVISION CYCLE 20 CDC20 FIZZY -RELATED"/>
    <property type="match status" value="1"/>
</dbReference>
<dbReference type="Pfam" id="PF24807">
    <property type="entry name" value="WD40_CDC20-Fz"/>
    <property type="match status" value="1"/>
</dbReference>
<dbReference type="PROSITE" id="PS50294">
    <property type="entry name" value="WD_REPEATS_REGION"/>
    <property type="match status" value="2"/>
</dbReference>
<evidence type="ECO:0000256" key="2">
    <source>
        <dbReference type="ARBA" id="ARBA00006445"/>
    </source>
</evidence>
<evidence type="ECO:0000313" key="11">
    <source>
        <dbReference type="EMBL" id="UOP57145.1"/>
    </source>
</evidence>
<dbReference type="GO" id="GO:0051301">
    <property type="term" value="P:cell division"/>
    <property type="evidence" value="ECO:0007669"/>
    <property type="project" value="UniProtKB-KW"/>
</dbReference>
<dbReference type="InterPro" id="IPR033010">
    <property type="entry name" value="Cdc20/Fizzy"/>
</dbReference>
<dbReference type="InterPro" id="IPR019775">
    <property type="entry name" value="WD40_repeat_CS"/>
</dbReference>
<name>A0A8T9MZ67_9BASI</name>
<evidence type="ECO:0000256" key="1">
    <source>
        <dbReference type="ARBA" id="ARBA00004906"/>
    </source>
</evidence>
<dbReference type="EMBL" id="OM056816">
    <property type="protein sequence ID" value="UOP57145.1"/>
    <property type="molecule type" value="mRNA"/>
</dbReference>
<dbReference type="GO" id="GO:1905786">
    <property type="term" value="P:positive regulation of anaphase-promoting complex-dependent catabolic process"/>
    <property type="evidence" value="ECO:0007669"/>
    <property type="project" value="TreeGrafter"/>
</dbReference>
<dbReference type="SMART" id="SM00320">
    <property type="entry name" value="WD40"/>
    <property type="match status" value="5"/>
</dbReference>
<sequence length="651" mass="70118">MYNTEFGRRLRSQSSGGSASSLSKGHSRSDALAGGSTTDRLLGFGGPSSPGQISPSHGSPTLQRERRARNTASVHRSSSASSLNGTNGKVGESSRHGGLQAGGSKPSSPSKNRQAVGYVDRFIPQRDGTDLQSAYQLISDEPTTPSRHKRKNTTDTDAQKVEANQAYSTLLTSELFGSNAGPGTSPTRSYRANGMSAGPSSSSSSVHTSGGSSTTRHSSQTGGLISPATPTKKNLFSYGSPTRSKTPGRSGSSVGRVMDFGIVDDELVPSGSRSSPGLFGGLVASGSAGETLDSPIHKAYSLSPVKLESQRMLLSPRKPPRVLNKVPYKVLDAPELADDFYLNLVDWSSKNVLGVGLGTCVYLWSAETSSVTKLCDLKDYGDIVTGLNWAGKGNHISIGTHKGLVQIWDVEKQKLVRTMKGHTLRVGSLGWNDSILSSGSRDRTIYHRDVRAPDQYIRELKAHRQEVCGLKWNVETNQLASGGNDNRLIVWEGLSETPLYRFTEHTAAVKAIAWSPHQQGILASGGGTVDMKIRFWNTMTGAMLNEIDTGSQICNLVWSKTANELISTHGYSSGAVQNQIQVWKYPTLQQIATLTGHTMRVLYLSMNPDGDTIVTGAGDETLRFWDLNTSSKGQYDKRREKSAFNPFAKLR</sequence>
<evidence type="ECO:0000256" key="7">
    <source>
        <dbReference type="ARBA" id="ARBA00023306"/>
    </source>
</evidence>
<dbReference type="PROSITE" id="PS50082">
    <property type="entry name" value="WD_REPEATS_2"/>
    <property type="match status" value="3"/>
</dbReference>
<feature type="region of interest" description="Disordered" evidence="9">
    <location>
        <begin position="138"/>
        <end position="161"/>
    </location>
</feature>
<feature type="repeat" description="WD" evidence="8">
    <location>
        <begin position="460"/>
        <end position="492"/>
    </location>
</feature>
<dbReference type="PROSITE" id="PS00678">
    <property type="entry name" value="WD_REPEATS_1"/>
    <property type="match status" value="1"/>
</dbReference>
<dbReference type="InterPro" id="IPR036322">
    <property type="entry name" value="WD40_repeat_dom_sf"/>
</dbReference>
<feature type="compositionally biased region" description="Low complexity" evidence="9">
    <location>
        <begin position="194"/>
        <end position="223"/>
    </location>
</feature>
<dbReference type="FunFam" id="2.130.10.10:FF:000025">
    <property type="entry name" value="FIZZY-related 2 isoform 1"/>
    <property type="match status" value="1"/>
</dbReference>
<evidence type="ECO:0000256" key="9">
    <source>
        <dbReference type="SAM" id="MobiDB-lite"/>
    </source>
</evidence>
<feature type="region of interest" description="Disordered" evidence="9">
    <location>
        <begin position="1"/>
        <end position="114"/>
    </location>
</feature>
<dbReference type="GO" id="GO:0031145">
    <property type="term" value="P:anaphase-promoting complex-dependent catabolic process"/>
    <property type="evidence" value="ECO:0007669"/>
    <property type="project" value="TreeGrafter"/>
</dbReference>
<comment type="similarity">
    <text evidence="2">Belongs to the WD repeat CDC20/Fizzy family.</text>
</comment>
<keyword evidence="6" id="KW-0498">Mitosis</keyword>
<evidence type="ECO:0000256" key="3">
    <source>
        <dbReference type="ARBA" id="ARBA00022574"/>
    </source>
</evidence>
<dbReference type="GO" id="GO:1990757">
    <property type="term" value="F:ubiquitin ligase activator activity"/>
    <property type="evidence" value="ECO:0007669"/>
    <property type="project" value="TreeGrafter"/>
</dbReference>
<dbReference type="CDD" id="cd00200">
    <property type="entry name" value="WD40"/>
    <property type="match status" value="1"/>
</dbReference>
<feature type="compositionally biased region" description="Low complexity" evidence="9">
    <location>
        <begin position="12"/>
        <end position="24"/>
    </location>
</feature>
<dbReference type="PANTHER" id="PTHR19918:SF1">
    <property type="entry name" value="FIZZY-RELATED PROTEIN HOMOLOG"/>
    <property type="match status" value="1"/>
</dbReference>
<evidence type="ECO:0000256" key="5">
    <source>
        <dbReference type="ARBA" id="ARBA00022737"/>
    </source>
</evidence>
<keyword evidence="4" id="KW-0132">Cell division</keyword>
<feature type="repeat" description="WD" evidence="8">
    <location>
        <begin position="377"/>
        <end position="418"/>
    </location>
</feature>
<protein>
    <submittedName>
        <fullName evidence="11">Putative cell cycle regulatory protein</fullName>
    </submittedName>
</protein>
<organism evidence="11">
    <name type="scientific">Thecaphora frezii</name>
    <dbReference type="NCBI Taxonomy" id="1269715"/>
    <lineage>
        <taxon>Eukaryota</taxon>
        <taxon>Fungi</taxon>
        <taxon>Dikarya</taxon>
        <taxon>Basidiomycota</taxon>
        <taxon>Ustilaginomycotina</taxon>
        <taxon>Ustilaginomycetes</taxon>
        <taxon>Urocystidales</taxon>
        <taxon>Glomosporiaceae</taxon>
        <taxon>Thecaphora</taxon>
    </lineage>
</organism>
<keyword evidence="5" id="KW-0677">Repeat</keyword>
<dbReference type="AlphaFoldDB" id="A0A8T9MZ67"/>
<accession>A0A8T9MZ67</accession>
<dbReference type="InterPro" id="IPR001680">
    <property type="entry name" value="WD40_rpt"/>
</dbReference>
<dbReference type="InterPro" id="IPR056150">
    <property type="entry name" value="WD40_CDC20-Fz"/>
</dbReference>
<evidence type="ECO:0000259" key="10">
    <source>
        <dbReference type="Pfam" id="PF24807"/>
    </source>
</evidence>
<evidence type="ECO:0000256" key="8">
    <source>
        <dbReference type="PROSITE-ProRule" id="PRU00221"/>
    </source>
</evidence>
<feature type="compositionally biased region" description="Low complexity" evidence="9">
    <location>
        <begin position="49"/>
        <end position="60"/>
    </location>
</feature>
<feature type="compositionally biased region" description="Polar residues" evidence="9">
    <location>
        <begin position="228"/>
        <end position="253"/>
    </location>
</feature>
<keyword evidence="3 8" id="KW-0853">WD repeat</keyword>
<keyword evidence="7" id="KW-0131">Cell cycle</keyword>
<proteinExistence type="evidence at transcript level"/>
<comment type="pathway">
    <text evidence="1">Protein modification; protein ubiquitination.</text>
</comment>
<feature type="region of interest" description="Disordered" evidence="9">
    <location>
        <begin position="173"/>
        <end position="255"/>
    </location>
</feature>
<evidence type="ECO:0000256" key="4">
    <source>
        <dbReference type="ARBA" id="ARBA00022618"/>
    </source>
</evidence>
<dbReference type="InterPro" id="IPR015943">
    <property type="entry name" value="WD40/YVTN_repeat-like_dom_sf"/>
</dbReference>
<dbReference type="GO" id="GO:0010997">
    <property type="term" value="F:anaphase-promoting complex binding"/>
    <property type="evidence" value="ECO:0007669"/>
    <property type="project" value="InterPro"/>
</dbReference>
<feature type="compositionally biased region" description="Polar residues" evidence="9">
    <location>
        <begin position="173"/>
        <end position="190"/>
    </location>
</feature>
<feature type="domain" description="CDC20/Fizzy WD40" evidence="10">
    <location>
        <begin position="331"/>
        <end position="625"/>
    </location>
</feature>
<dbReference type="Gene3D" id="2.130.10.10">
    <property type="entry name" value="YVTN repeat-like/Quinoprotein amine dehydrogenase"/>
    <property type="match status" value="1"/>
</dbReference>
<dbReference type="SUPFAM" id="SSF50978">
    <property type="entry name" value="WD40 repeat-like"/>
    <property type="match status" value="1"/>
</dbReference>